<dbReference type="Gene3D" id="3.20.20.370">
    <property type="entry name" value="Glycoside hydrolase/deacetylase"/>
    <property type="match status" value="1"/>
</dbReference>
<dbReference type="EMBL" id="QXQA01000001">
    <property type="protein sequence ID" value="RIX60129.1"/>
    <property type="molecule type" value="Genomic_DNA"/>
</dbReference>
<sequence length="646" mass="70964">MKSMLLKNKRAARARIIVICAAAALIALAAFVLVHTYTGANIYPNKDKKHAMLRLEDVGPGGDYGSIEGLGKLRAVFDYIASERIPFHVAVIPRRMMLEEDGAWTERGIDDPDPDEVTAHFVELLRHVQAGGGVLGMHGYTHQYGEAEREDGGHNSGTGNEFKVKDAPETNDASYAAARMMSSLKAFETAGLLPAFWESPHYHDTREQEKVFRSHVGILYQPDFFSLRSLKDLNAYDSVNPYGQDTLGSVYVPAPYSYVSDDSSVDGMLKKAEGDNGLAAMYVHPFKEFDYLEPVVGPDGEPEMKDGLPVYRYTDGGEPSYLHRLISGMKERGYKWQSLHDIVPFTPAHRVTLPPSAAAADILLGNITGDGSDDVLVRELRRVRVIPGSYEWPRNRMQEASEVWLQETFAPEERLVLADVNGDGKEDLIGYDPVSGALRAGLADDRRFLAMEPAGTLPPGLEQLLPFRFGQGLGFIARQETRILLIRAVNKSGDGWDIAEAEPGVPEDAVLYAGRFRDASRDDLLFRSETEGTTAILYQDDGGKLSAPVPVDVSWKSGDLMVGDPNGDGLDDLIFYNASKGVWRVGENNGEGRFVRLDNDYGPWAGEKGRIGFVADMDGNGKSDIASYDQTGNVLDLALSYRGSAR</sequence>
<feature type="region of interest" description="Disordered" evidence="1">
    <location>
        <begin position="148"/>
        <end position="167"/>
    </location>
</feature>
<dbReference type="GO" id="GO:0005975">
    <property type="term" value="P:carbohydrate metabolic process"/>
    <property type="evidence" value="ECO:0007669"/>
    <property type="project" value="InterPro"/>
</dbReference>
<dbReference type="InterPro" id="IPR011330">
    <property type="entry name" value="Glyco_hydro/deAcase_b/a-brl"/>
</dbReference>
<dbReference type="Pfam" id="PF10096">
    <property type="entry name" value="DUF2334"/>
    <property type="match status" value="1"/>
</dbReference>
<comment type="caution">
    <text evidence="2">The sequence shown here is derived from an EMBL/GenBank/DDBJ whole genome shotgun (WGS) entry which is preliminary data.</text>
</comment>
<proteinExistence type="predicted"/>
<dbReference type="InterPro" id="IPR018763">
    <property type="entry name" value="DUF2334"/>
</dbReference>
<protein>
    <submittedName>
        <fullName evidence="2">DUF2334 domain-containing protein</fullName>
    </submittedName>
</protein>
<dbReference type="SUPFAM" id="SSF88713">
    <property type="entry name" value="Glycoside hydrolase/deacetylase"/>
    <property type="match status" value="1"/>
</dbReference>
<dbReference type="InterPro" id="IPR028994">
    <property type="entry name" value="Integrin_alpha_N"/>
</dbReference>
<evidence type="ECO:0000313" key="2">
    <source>
        <dbReference type="EMBL" id="RIX60129.1"/>
    </source>
</evidence>
<reference evidence="2 3" key="1">
    <citation type="submission" date="2018-09" db="EMBL/GenBank/DDBJ databases">
        <title>Paenibacillus aracenensis nov. sp. isolated from a cave in southern Spain.</title>
        <authorList>
            <person name="Jurado V."/>
            <person name="Gutierrez-Patricio S."/>
            <person name="Gonzalez-Pimentel J.L."/>
            <person name="Miller A.Z."/>
            <person name="Laiz L."/>
            <person name="Saiz-Jimenez C."/>
        </authorList>
    </citation>
    <scope>NUCLEOTIDE SEQUENCE [LARGE SCALE GENOMIC DNA]</scope>
    <source>
        <strain evidence="2 3">DSM 22867</strain>
    </source>
</reference>
<gene>
    <name evidence="2" type="ORF">D3P08_00635</name>
</gene>
<evidence type="ECO:0000313" key="3">
    <source>
        <dbReference type="Proteomes" id="UP000266482"/>
    </source>
</evidence>
<name>A0A3A1VGU7_9BACL</name>
<keyword evidence="3" id="KW-1185">Reference proteome</keyword>
<accession>A0A3A1VGU7</accession>
<dbReference type="Proteomes" id="UP000266482">
    <property type="component" value="Unassembled WGS sequence"/>
</dbReference>
<dbReference type="SUPFAM" id="SSF69318">
    <property type="entry name" value="Integrin alpha N-terminal domain"/>
    <property type="match status" value="1"/>
</dbReference>
<dbReference type="PANTHER" id="PTHR46580">
    <property type="entry name" value="SENSOR KINASE-RELATED"/>
    <property type="match status" value="1"/>
</dbReference>
<organism evidence="2 3">
    <name type="scientific">Paenibacillus nanensis</name>
    <dbReference type="NCBI Taxonomy" id="393251"/>
    <lineage>
        <taxon>Bacteria</taxon>
        <taxon>Bacillati</taxon>
        <taxon>Bacillota</taxon>
        <taxon>Bacilli</taxon>
        <taxon>Bacillales</taxon>
        <taxon>Paenibacillaceae</taxon>
        <taxon>Paenibacillus</taxon>
    </lineage>
</organism>
<dbReference type="AlphaFoldDB" id="A0A3A1VGU7"/>
<dbReference type="OrthoDB" id="2339428at2"/>
<dbReference type="PANTHER" id="PTHR46580:SF2">
    <property type="entry name" value="MAM DOMAIN-CONTAINING PROTEIN"/>
    <property type="match status" value="1"/>
</dbReference>
<evidence type="ECO:0000256" key="1">
    <source>
        <dbReference type="SAM" id="MobiDB-lite"/>
    </source>
</evidence>